<protein>
    <recommendedName>
        <fullName evidence="2">CARDB domain-containing protein</fullName>
    </recommendedName>
</protein>
<dbReference type="InterPro" id="IPR011635">
    <property type="entry name" value="CARDB"/>
</dbReference>
<keyword evidence="1" id="KW-0812">Transmembrane</keyword>
<proteinExistence type="predicted"/>
<keyword evidence="1" id="KW-0472">Membrane</keyword>
<dbReference type="Gene3D" id="2.60.40.10">
    <property type="entry name" value="Immunoglobulins"/>
    <property type="match status" value="1"/>
</dbReference>
<dbReference type="Pfam" id="PF07705">
    <property type="entry name" value="CARDB"/>
    <property type="match status" value="1"/>
</dbReference>
<accession>A0A075FPZ5</accession>
<feature type="domain" description="CARDB" evidence="2">
    <location>
        <begin position="425"/>
        <end position="514"/>
    </location>
</feature>
<dbReference type="InterPro" id="IPR013783">
    <property type="entry name" value="Ig-like_fold"/>
</dbReference>
<dbReference type="EMBL" id="KF900403">
    <property type="protein sequence ID" value="AIE93745.1"/>
    <property type="molecule type" value="Genomic_DNA"/>
</dbReference>
<keyword evidence="1" id="KW-1133">Transmembrane helix</keyword>
<evidence type="ECO:0000313" key="3">
    <source>
        <dbReference type="EMBL" id="AIE93745.1"/>
    </source>
</evidence>
<feature type="transmembrane region" description="Helical" evidence="1">
    <location>
        <begin position="542"/>
        <end position="562"/>
    </location>
</feature>
<evidence type="ECO:0000256" key="1">
    <source>
        <dbReference type="SAM" id="Phobius"/>
    </source>
</evidence>
<dbReference type="AlphaFoldDB" id="A0A075FPZ5"/>
<evidence type="ECO:0000259" key="2">
    <source>
        <dbReference type="Pfam" id="PF07705"/>
    </source>
</evidence>
<organism evidence="3">
    <name type="scientific">uncultured marine group II/III euryarchaeote AD1000_39_G05</name>
    <dbReference type="NCBI Taxonomy" id="1457764"/>
    <lineage>
        <taxon>Archaea</taxon>
        <taxon>Methanobacteriati</taxon>
        <taxon>Methanobacteriota</taxon>
        <taxon>environmental samples</taxon>
    </lineage>
</organism>
<reference evidence="3" key="1">
    <citation type="journal article" date="2014" name="Genome Biol. Evol.">
        <title>Pangenome evidence for extensive interdomain horizontal transfer affecting lineage core and shell genes in uncultured planktonic thaumarchaeota and euryarchaeota.</title>
        <authorList>
            <person name="Deschamps P."/>
            <person name="Zivanovic Y."/>
            <person name="Moreira D."/>
            <person name="Rodriguez-Valera F."/>
            <person name="Lopez-Garcia P."/>
        </authorList>
    </citation>
    <scope>NUCLEOTIDE SEQUENCE</scope>
</reference>
<name>A0A075FPZ5_9EURY</name>
<sequence>MDKSEFPNGVPPYTTFGMTLETSIRWAPDTQNNTAWVKGDSPDFDSSLTINFRHVDIADDYTGYFSNDRVDEVGGDSLFIKVNVTNALGADNLDTSSVSIAIQGVAGGGTFKDSVIAKDKHTYAKYVQGTWWYQEDQGVFSGAYSIEMSIKDIWGNEWSAQITYELVVDEYGLEIEFSEGYSSTGQLPKGGKVTYEFIVHNRGNTRDIFEIELDDSDLPSGWEANILSQSTLDLPEGLFGYVQVSVEAPVSASGGSDERITVTVTSSGNSNVNEEVRLETTVRIYGVAFVSPPDEITIDPEDLDIDGYYRFSVNIRNTGSDKDTYKLDATTARSDWTVRVELGGNEIEALTVDKSRTEQVDIILRPVNYEDSLGDSVGFLLTADSVSPGDGSASLSFDLFMEIPLDRITDLSVSVDDVLINGKPQMSLTAEDLNSAEPIQFQINIHNNGGKATGPFGVKLYLGQLVIDEYRVSQGISGFGVEPVLLNWATPSPGSSTLKIFVDFEQEVDELNSNRADNSLSLPIFVSEKTTTSGDNDEDAPLLIGPSPIITFLILMTLSVIYRRKA</sequence>